<dbReference type="InterPro" id="IPR015683">
    <property type="entry name" value="Ionotropic_Glu_rcpt"/>
</dbReference>
<feature type="transmembrane region" description="Helical" evidence="10">
    <location>
        <begin position="218"/>
        <end position="241"/>
    </location>
</feature>
<evidence type="ECO:0000313" key="14">
    <source>
        <dbReference type="EMBL" id="SCX81671.1"/>
    </source>
</evidence>
<dbReference type="Proteomes" id="UP000032414">
    <property type="component" value="Chromosome I"/>
</dbReference>
<evidence type="ECO:0000259" key="12">
    <source>
        <dbReference type="Pfam" id="PF00497"/>
    </source>
</evidence>
<dbReference type="STRING" id="451.B6N58_09275"/>
<dbReference type="Proteomes" id="UP000182998">
    <property type="component" value="Unassembled WGS sequence"/>
</dbReference>
<comment type="subcellular location">
    <subcellularLocation>
        <location evidence="1">Membrane</location>
        <topology evidence="1">Multi-pass membrane protein</topology>
    </subcellularLocation>
</comment>
<evidence type="ECO:0000256" key="10">
    <source>
        <dbReference type="SAM" id="Phobius"/>
    </source>
</evidence>
<evidence type="ECO:0000313" key="15">
    <source>
        <dbReference type="Proteomes" id="UP000032414"/>
    </source>
</evidence>
<feature type="transmembrane region" description="Helical" evidence="10">
    <location>
        <begin position="184"/>
        <end position="206"/>
    </location>
</feature>
<evidence type="ECO:0000256" key="7">
    <source>
        <dbReference type="ARBA" id="ARBA00023170"/>
    </source>
</evidence>
<keyword evidence="3 10" id="KW-0812">Transmembrane</keyword>
<evidence type="ECO:0000256" key="3">
    <source>
        <dbReference type="ARBA" id="ARBA00022692"/>
    </source>
</evidence>
<accession>A0A098GDK8</accession>
<dbReference type="GO" id="GO:0015276">
    <property type="term" value="F:ligand-gated monoatomic ion channel activity"/>
    <property type="evidence" value="ECO:0007669"/>
    <property type="project" value="InterPro"/>
</dbReference>
<dbReference type="InterPro" id="IPR001638">
    <property type="entry name" value="Solute-binding_3/MltF_N"/>
</dbReference>
<dbReference type="Pfam" id="PF00497">
    <property type="entry name" value="SBP_bac_3"/>
    <property type="match status" value="1"/>
</dbReference>
<evidence type="ECO:0000256" key="5">
    <source>
        <dbReference type="ARBA" id="ARBA00023065"/>
    </source>
</evidence>
<sequence>MSKAYRFIQGIIVCIILLTCGYTTAFSETVPKAPLGSPEHPIQVGVINKPPFVIYQNNLLTGLVVDIFRAVAEKQHWNYNFVVLDQDIEAAINDVVAKRYDILIGPTIVTNERIKRINYGRPFFLSEIKLGFNTHSASLTDAFYNVLKTIPFAILMAILIGILIISNVIWIVERSKNPEIPESYLKGFFFSLWVFITHFLGGGLFYTPKSVAARAALMLWFIVVIIFTLIISSTYTAYLTAKIISANDPVRSVHDLAGKKLAYIKGEAYVKFINRVLAIPVAKPDLKSALDALKKEEVFGVVEDSLILSRAINEWNMENLDVSGFKFSNNEFAFIYPKDSSIRNVIDQDLVEMRYSGEMNELCKLYLADKYVNCEF</sequence>
<dbReference type="KEGG" id="tmc:LMI_1249"/>
<organism evidence="13 15">
    <name type="scientific">Legionella micdadei</name>
    <name type="common">Tatlockia micdadei</name>
    <dbReference type="NCBI Taxonomy" id="451"/>
    <lineage>
        <taxon>Bacteria</taxon>
        <taxon>Pseudomonadati</taxon>
        <taxon>Pseudomonadota</taxon>
        <taxon>Gammaproteobacteria</taxon>
        <taxon>Legionellales</taxon>
        <taxon>Legionellaceae</taxon>
        <taxon>Legionella</taxon>
    </lineage>
</organism>
<reference evidence="15" key="1">
    <citation type="submission" date="2014-09" db="EMBL/GenBank/DDBJ databases">
        <authorList>
            <person name="Gomez-Valero L."/>
        </authorList>
    </citation>
    <scope>NUCLEOTIDE SEQUENCE [LARGE SCALE GENOMIC DNA]</scope>
    <source>
        <strain evidence="15">ATCC33218</strain>
    </source>
</reference>
<dbReference type="OrthoDB" id="5633500at2"/>
<keyword evidence="7" id="KW-0675">Receptor</keyword>
<gene>
    <name evidence="13" type="ORF">LMI_1249</name>
    <name evidence="14" type="ORF">SAMN02982997_00141</name>
</gene>
<evidence type="ECO:0000256" key="6">
    <source>
        <dbReference type="ARBA" id="ARBA00023136"/>
    </source>
</evidence>
<name>A0A098GDK8_LEGMI</name>
<keyword evidence="4 10" id="KW-1133">Transmembrane helix</keyword>
<dbReference type="PANTHER" id="PTHR18966">
    <property type="entry name" value="IONOTROPIC GLUTAMATE RECEPTOR"/>
    <property type="match status" value="1"/>
</dbReference>
<dbReference type="AlphaFoldDB" id="A0A098GDK8"/>
<evidence type="ECO:0000259" key="11">
    <source>
        <dbReference type="Pfam" id="PF00060"/>
    </source>
</evidence>
<evidence type="ECO:0000256" key="2">
    <source>
        <dbReference type="ARBA" id="ARBA00022448"/>
    </source>
</evidence>
<dbReference type="SUPFAM" id="SSF81324">
    <property type="entry name" value="Voltage-gated potassium channels"/>
    <property type="match status" value="1"/>
</dbReference>
<reference evidence="13" key="2">
    <citation type="submission" date="2014-09" db="EMBL/GenBank/DDBJ databases">
        <authorList>
            <person name="GOMEZ-VALERO Laura"/>
        </authorList>
    </citation>
    <scope>NUCLEOTIDE SEQUENCE</scope>
    <source>
        <strain evidence="13">ATCC33218</strain>
    </source>
</reference>
<evidence type="ECO:0000256" key="4">
    <source>
        <dbReference type="ARBA" id="ARBA00022989"/>
    </source>
</evidence>
<dbReference type="HOGENOM" id="CLU_735541_0_0_6"/>
<dbReference type="EMBL" id="FMVN01000001">
    <property type="protein sequence ID" value="SCX81671.1"/>
    <property type="molecule type" value="Genomic_DNA"/>
</dbReference>
<feature type="domain" description="Solute-binding protein family 3/N-terminal" evidence="12">
    <location>
        <begin position="42"/>
        <end position="367"/>
    </location>
</feature>
<dbReference type="InterPro" id="IPR001320">
    <property type="entry name" value="Iontro_rcpt_C"/>
</dbReference>
<keyword evidence="9" id="KW-0407">Ion channel</keyword>
<dbReference type="SUPFAM" id="SSF53850">
    <property type="entry name" value="Periplasmic binding protein-like II"/>
    <property type="match status" value="1"/>
</dbReference>
<keyword evidence="5" id="KW-0406">Ion transport</keyword>
<evidence type="ECO:0000256" key="1">
    <source>
        <dbReference type="ARBA" id="ARBA00004141"/>
    </source>
</evidence>
<evidence type="ECO:0000313" key="16">
    <source>
        <dbReference type="Proteomes" id="UP000182998"/>
    </source>
</evidence>
<feature type="transmembrane region" description="Helical" evidence="10">
    <location>
        <begin position="150"/>
        <end position="172"/>
    </location>
</feature>
<protein>
    <submittedName>
        <fullName evidence="14">Amino acid ABC transporter substrate-binding protein, PAAT family</fullName>
    </submittedName>
</protein>
<keyword evidence="16" id="KW-1185">Reference proteome</keyword>
<evidence type="ECO:0000256" key="9">
    <source>
        <dbReference type="ARBA" id="ARBA00023303"/>
    </source>
</evidence>
<dbReference type="RefSeq" id="WP_045098956.1">
    <property type="nucleotide sequence ID" value="NZ_CP020614.1"/>
</dbReference>
<proteinExistence type="predicted"/>
<dbReference type="PATRIC" id="fig|451.8.peg.1744"/>
<dbReference type="Pfam" id="PF00060">
    <property type="entry name" value="Lig_chan"/>
    <property type="match status" value="1"/>
</dbReference>
<dbReference type="Gene3D" id="3.40.190.10">
    <property type="entry name" value="Periplasmic binding protein-like II"/>
    <property type="match status" value="3"/>
</dbReference>
<evidence type="ECO:0000313" key="13">
    <source>
        <dbReference type="EMBL" id="CEG60559.1"/>
    </source>
</evidence>
<evidence type="ECO:0000256" key="8">
    <source>
        <dbReference type="ARBA" id="ARBA00023180"/>
    </source>
</evidence>
<feature type="domain" description="Ionotropic glutamate receptor C-terminal" evidence="11">
    <location>
        <begin position="156"/>
        <end position="260"/>
    </location>
</feature>
<dbReference type="EMBL" id="LN614830">
    <property type="protein sequence ID" value="CEG60559.1"/>
    <property type="molecule type" value="Genomic_DNA"/>
</dbReference>
<keyword evidence="8" id="KW-0325">Glycoprotein</keyword>
<keyword evidence="2" id="KW-0813">Transport</keyword>
<keyword evidence="6 10" id="KW-0472">Membrane</keyword>
<dbReference type="GO" id="GO:0016020">
    <property type="term" value="C:membrane"/>
    <property type="evidence" value="ECO:0007669"/>
    <property type="project" value="UniProtKB-SubCell"/>
</dbReference>
<reference evidence="14 16" key="3">
    <citation type="submission" date="2016-10" db="EMBL/GenBank/DDBJ databases">
        <authorList>
            <person name="Varghese N."/>
            <person name="Submissions S."/>
        </authorList>
    </citation>
    <scope>NUCLEOTIDE SEQUENCE [LARGE SCALE GENOMIC DNA]</scope>
    <source>
        <strain evidence="14 16">ATCC 33218</strain>
    </source>
</reference>